<dbReference type="RefSeq" id="WP_084081567.1">
    <property type="nucleotide sequence ID" value="NZ_CAJTBZ010000002.1"/>
</dbReference>
<gene>
    <name evidence="1" type="ORF">ADH67_07625</name>
</gene>
<organism evidence="1 2">
    <name type="scientific">Turicimonas muris</name>
    <dbReference type="NCBI Taxonomy" id="1796652"/>
    <lineage>
        <taxon>Bacteria</taxon>
        <taxon>Pseudomonadati</taxon>
        <taxon>Pseudomonadota</taxon>
        <taxon>Betaproteobacteria</taxon>
        <taxon>Burkholderiales</taxon>
        <taxon>Sutterellaceae</taxon>
        <taxon>Turicimonas</taxon>
    </lineage>
</organism>
<dbReference type="InterPro" id="IPR009241">
    <property type="entry name" value="HigB-like"/>
</dbReference>
<dbReference type="AlphaFoldDB" id="A0A227KI95"/>
<evidence type="ECO:0000313" key="2">
    <source>
        <dbReference type="Proteomes" id="UP000214610"/>
    </source>
</evidence>
<accession>A0A227KI95</accession>
<reference evidence="2" key="1">
    <citation type="submission" date="2017-05" db="EMBL/GenBank/DDBJ databases">
        <title>Improved OligoMM genomes.</title>
        <authorList>
            <person name="Garzetti D."/>
        </authorList>
    </citation>
    <scope>NUCLEOTIDE SEQUENCE [LARGE SCALE GENOMIC DNA]</scope>
    <source>
        <strain evidence="2">YL45</strain>
    </source>
</reference>
<name>A0A227KI95_9BURK</name>
<protein>
    <submittedName>
        <fullName evidence="1">Benzoate transporter</fullName>
    </submittedName>
</protein>
<dbReference type="Pfam" id="PF05973">
    <property type="entry name" value="Gp49"/>
    <property type="match status" value="1"/>
</dbReference>
<sequence length="60" mass="7144">MKELRIQEKGCPIRAFFAFDPERKAIILCAGDKSNDKTFYLRLIRIAEEEYREHLSTLLR</sequence>
<comment type="caution">
    <text evidence="1">The sequence shown here is derived from an EMBL/GenBank/DDBJ whole genome shotgun (WGS) entry which is preliminary data.</text>
</comment>
<dbReference type="Proteomes" id="UP000214610">
    <property type="component" value="Unassembled WGS sequence"/>
</dbReference>
<evidence type="ECO:0000313" key="1">
    <source>
        <dbReference type="EMBL" id="OXE47648.1"/>
    </source>
</evidence>
<proteinExistence type="predicted"/>
<keyword evidence="2" id="KW-1185">Reference proteome</keyword>
<dbReference type="EMBL" id="NHMP01000004">
    <property type="protein sequence ID" value="OXE47648.1"/>
    <property type="molecule type" value="Genomic_DNA"/>
</dbReference>